<feature type="transmembrane region" description="Helical" evidence="1">
    <location>
        <begin position="187"/>
        <end position="210"/>
    </location>
</feature>
<dbReference type="OrthoDB" id="9805025at2"/>
<keyword evidence="1" id="KW-0472">Membrane</keyword>
<dbReference type="EMBL" id="JQCR01000003">
    <property type="protein sequence ID" value="KGE17112.1"/>
    <property type="molecule type" value="Genomic_DNA"/>
</dbReference>
<dbReference type="Pfam" id="PF04892">
    <property type="entry name" value="VanZ"/>
    <property type="match status" value="1"/>
</dbReference>
<dbReference type="InterPro" id="IPR053150">
    <property type="entry name" value="Teicoplanin_resist-assoc"/>
</dbReference>
<dbReference type="InterPro" id="IPR006976">
    <property type="entry name" value="VanZ-like"/>
</dbReference>
<reference evidence="3 4" key="1">
    <citation type="submission" date="2014-08" db="EMBL/GenBank/DDBJ databases">
        <authorList>
            <person name="den Bakker H.C."/>
        </authorList>
    </citation>
    <scope>NUCLEOTIDE SEQUENCE [LARGE SCALE GENOMIC DNA]</scope>
    <source>
        <strain evidence="3 4">DSM 18334</strain>
    </source>
</reference>
<feature type="domain" description="VanZ-like" evidence="2">
    <location>
        <begin position="55"/>
        <end position="171"/>
    </location>
</feature>
<reference evidence="3 4" key="2">
    <citation type="submission" date="2014-10" db="EMBL/GenBank/DDBJ databases">
        <title>Comparative genomics of the Paenibacillus odorifer group.</title>
        <authorList>
            <person name="Tsai Y.-C."/>
            <person name="Martin N."/>
            <person name="Korlach J."/>
            <person name="Wiedmann M."/>
        </authorList>
    </citation>
    <scope>NUCLEOTIDE SEQUENCE [LARGE SCALE GENOMIC DNA]</scope>
    <source>
        <strain evidence="3 4">DSM 18334</strain>
    </source>
</reference>
<dbReference type="PANTHER" id="PTHR36834:SF1">
    <property type="entry name" value="INTEGRAL MEMBRANE PROTEIN"/>
    <property type="match status" value="1"/>
</dbReference>
<name>A0A098M6E6_9BACL</name>
<protein>
    <recommendedName>
        <fullName evidence="2">VanZ-like domain-containing protein</fullName>
    </recommendedName>
</protein>
<evidence type="ECO:0000313" key="3">
    <source>
        <dbReference type="EMBL" id="KGE17112.1"/>
    </source>
</evidence>
<dbReference type="STRING" id="268407.PWYN_20935"/>
<feature type="transmembrane region" description="Helical" evidence="1">
    <location>
        <begin position="98"/>
        <end position="118"/>
    </location>
</feature>
<dbReference type="Proteomes" id="UP000029734">
    <property type="component" value="Unassembled WGS sequence"/>
</dbReference>
<evidence type="ECO:0000259" key="2">
    <source>
        <dbReference type="Pfam" id="PF04892"/>
    </source>
</evidence>
<keyword evidence="4" id="KW-1185">Reference proteome</keyword>
<dbReference type="PANTHER" id="PTHR36834">
    <property type="entry name" value="MEMBRANE PROTEIN-RELATED"/>
    <property type="match status" value="1"/>
</dbReference>
<dbReference type="eggNOG" id="COG4767">
    <property type="taxonomic scope" value="Bacteria"/>
</dbReference>
<comment type="caution">
    <text evidence="3">The sequence shown here is derived from an EMBL/GenBank/DDBJ whole genome shotgun (WGS) entry which is preliminary data.</text>
</comment>
<organism evidence="3 4">
    <name type="scientific">Paenibacillus wynnii</name>
    <dbReference type="NCBI Taxonomy" id="268407"/>
    <lineage>
        <taxon>Bacteria</taxon>
        <taxon>Bacillati</taxon>
        <taxon>Bacillota</taxon>
        <taxon>Bacilli</taxon>
        <taxon>Bacillales</taxon>
        <taxon>Paenibacillaceae</taxon>
        <taxon>Paenibacillus</taxon>
    </lineage>
</organism>
<accession>A0A098M6E6</accession>
<keyword evidence="1" id="KW-1133">Transmembrane helix</keyword>
<feature type="transmembrane region" description="Helical" evidence="1">
    <location>
        <begin position="156"/>
        <end position="175"/>
    </location>
</feature>
<feature type="transmembrane region" description="Helical" evidence="1">
    <location>
        <begin position="12"/>
        <end position="35"/>
    </location>
</feature>
<proteinExistence type="predicted"/>
<dbReference type="AlphaFoldDB" id="A0A098M6E6"/>
<evidence type="ECO:0000313" key="4">
    <source>
        <dbReference type="Proteomes" id="UP000029734"/>
    </source>
</evidence>
<keyword evidence="1" id="KW-0812">Transmembrane</keyword>
<gene>
    <name evidence="3" type="ORF">PWYN_20935</name>
</gene>
<feature type="transmembrane region" description="Helical" evidence="1">
    <location>
        <begin position="125"/>
        <end position="144"/>
    </location>
</feature>
<evidence type="ECO:0000256" key="1">
    <source>
        <dbReference type="SAM" id="Phobius"/>
    </source>
</evidence>
<dbReference type="RefSeq" id="WP_036655580.1">
    <property type="nucleotide sequence ID" value="NZ_JQCR01000003.1"/>
</dbReference>
<feature type="transmembrane region" description="Helical" evidence="1">
    <location>
        <begin position="47"/>
        <end position="68"/>
    </location>
</feature>
<sequence length="472" mass="54016">MDLISIISRVAPYALVALIAAVIFIGGALLGYRFYRKRGGKYTVTKMQFAAFFLLITWLSVVLGLTMFSRGANFKGWINFTLFSDYVNAWNKWSLSELQLIIFNMLMFMPLGFLLPMLGKRLRRFTPVLITTILVTVFVETTQMLTGTGIFELNDIFHNTIGSIAGYLLVAAILSCIERKKLTVKPLLGVLVIPLVFTVIFSGAAIVYHAKELGNLPIRPAIPQDTSEGKIQINLDLPETAEPVAMYYNKNIHNVEYGEKVLSIVKEQFLLDQIGARRIDGSNRVYSLRDDLGLEYYFTFSLSDGSWTLTKNEHSEKLPKEETLRNQRQIIEKWFIESELMPSDSEFSVQNKDTLRWDKEAPNDIHLRNSSYSGGIIMVQISDDLVVPQSMFYAMVDFSYVRNVDIISPMEAFEQVKRGNFEQYNDLKEDYLLSIDNYSLTYVYDTKGYYRPAYQFEGTLDEEDWSCLIPAM</sequence>